<reference evidence="2 3" key="1">
    <citation type="submission" date="2016-11" db="EMBL/GenBank/DDBJ databases">
        <authorList>
            <person name="Jaros S."/>
            <person name="Januszkiewicz K."/>
            <person name="Wedrychowicz H."/>
        </authorList>
    </citation>
    <scope>NUCLEOTIDE SEQUENCE [LARGE SCALE GENOMIC DNA]</scope>
    <source>
        <strain evidence="2 3">DSM 27406</strain>
    </source>
</reference>
<evidence type="ECO:0000313" key="3">
    <source>
        <dbReference type="Proteomes" id="UP000184420"/>
    </source>
</evidence>
<proteinExistence type="predicted"/>
<dbReference type="InterPro" id="IPR014914">
    <property type="entry name" value="RES_dom"/>
</dbReference>
<gene>
    <name evidence="2" type="ORF">SAMN05444266_106289</name>
</gene>
<dbReference type="AlphaFoldDB" id="A0A1M7FWB4"/>
<dbReference type="EMBL" id="FRBL01000006">
    <property type="protein sequence ID" value="SHM07987.1"/>
    <property type="molecule type" value="Genomic_DNA"/>
</dbReference>
<dbReference type="SMART" id="SM00953">
    <property type="entry name" value="RES"/>
    <property type="match status" value="1"/>
</dbReference>
<keyword evidence="3" id="KW-1185">Reference proteome</keyword>
<feature type="domain" description="RES" evidence="1">
    <location>
        <begin position="14"/>
        <end position="140"/>
    </location>
</feature>
<dbReference type="STRING" id="1419482.SAMN05444266_106289"/>
<sequence length="153" mass="17097">MDVYRISKCAYINDLSGTGARLYGGRWNSKGHSIVYTAGSRALAALEVLVHIPLKNIIQDFCIAAIHIPDNIGIKVLTPEDLPANWQSLAPLPELQCIGDEWIETAKYPVLKIPSVIIADEYNYLINPEHPEAAEILVRKTQPFQFDQRLGRS</sequence>
<dbReference type="OrthoDB" id="9789501at2"/>
<protein>
    <submittedName>
        <fullName evidence="2">RES domain-containing protein</fullName>
    </submittedName>
</protein>
<evidence type="ECO:0000313" key="2">
    <source>
        <dbReference type="EMBL" id="SHM07987.1"/>
    </source>
</evidence>
<dbReference type="Pfam" id="PF08808">
    <property type="entry name" value="RES"/>
    <property type="match status" value="1"/>
</dbReference>
<organism evidence="2 3">
    <name type="scientific">Chitinophaga jiangningensis</name>
    <dbReference type="NCBI Taxonomy" id="1419482"/>
    <lineage>
        <taxon>Bacteria</taxon>
        <taxon>Pseudomonadati</taxon>
        <taxon>Bacteroidota</taxon>
        <taxon>Chitinophagia</taxon>
        <taxon>Chitinophagales</taxon>
        <taxon>Chitinophagaceae</taxon>
        <taxon>Chitinophaga</taxon>
    </lineage>
</organism>
<dbReference type="Proteomes" id="UP000184420">
    <property type="component" value="Unassembled WGS sequence"/>
</dbReference>
<accession>A0A1M7FWB4</accession>
<evidence type="ECO:0000259" key="1">
    <source>
        <dbReference type="SMART" id="SM00953"/>
    </source>
</evidence>
<dbReference type="RefSeq" id="WP_073083409.1">
    <property type="nucleotide sequence ID" value="NZ_FRBL01000006.1"/>
</dbReference>
<name>A0A1M7FWB4_9BACT</name>